<name>D9SC23_GALCS</name>
<feature type="transmembrane region" description="Helical" evidence="7">
    <location>
        <begin position="62"/>
        <end position="79"/>
    </location>
</feature>
<dbReference type="Pfam" id="PF00924">
    <property type="entry name" value="MS_channel_2nd"/>
    <property type="match status" value="1"/>
</dbReference>
<dbReference type="SUPFAM" id="SSF50182">
    <property type="entry name" value="Sm-like ribonucleoproteins"/>
    <property type="match status" value="1"/>
</dbReference>
<organism evidence="10 11">
    <name type="scientific">Gallionella capsiferriformans (strain ES-2)</name>
    <name type="common">Gallionella ferruginea capsiferriformans (strain ES-2)</name>
    <dbReference type="NCBI Taxonomy" id="395494"/>
    <lineage>
        <taxon>Bacteria</taxon>
        <taxon>Pseudomonadati</taxon>
        <taxon>Pseudomonadota</taxon>
        <taxon>Betaproteobacteria</taxon>
        <taxon>Nitrosomonadales</taxon>
        <taxon>Gallionellaceae</taxon>
        <taxon>Gallionella</taxon>
    </lineage>
</organism>
<dbReference type="Proteomes" id="UP000001235">
    <property type="component" value="Chromosome"/>
</dbReference>
<comment type="subcellular location">
    <subcellularLocation>
        <location evidence="1">Cell membrane</location>
        <topology evidence="1">Multi-pass membrane protein</topology>
    </subcellularLocation>
</comment>
<dbReference type="HOGENOM" id="CLU_037945_9_0_4"/>
<dbReference type="GO" id="GO:0005886">
    <property type="term" value="C:plasma membrane"/>
    <property type="evidence" value="ECO:0007669"/>
    <property type="project" value="UniProtKB-SubCell"/>
</dbReference>
<dbReference type="InterPro" id="IPR011014">
    <property type="entry name" value="MscS_channel_TM-2"/>
</dbReference>
<evidence type="ECO:0000256" key="6">
    <source>
        <dbReference type="ARBA" id="ARBA00023136"/>
    </source>
</evidence>
<evidence type="ECO:0000259" key="8">
    <source>
        <dbReference type="Pfam" id="PF00924"/>
    </source>
</evidence>
<accession>D9SC23</accession>
<comment type="similarity">
    <text evidence="2">Belongs to the MscS (TC 1.A.23) family.</text>
</comment>
<feature type="domain" description="Mechanosensitive ion channel MscS C-terminal" evidence="9">
    <location>
        <begin position="323"/>
        <end position="407"/>
    </location>
</feature>
<keyword evidence="4 7" id="KW-0812">Transmembrane</keyword>
<keyword evidence="11" id="KW-1185">Reference proteome</keyword>
<feature type="transmembrane region" description="Helical" evidence="7">
    <location>
        <begin position="129"/>
        <end position="149"/>
    </location>
</feature>
<evidence type="ECO:0000256" key="4">
    <source>
        <dbReference type="ARBA" id="ARBA00022692"/>
    </source>
</evidence>
<dbReference type="RefSeq" id="WP_013292431.1">
    <property type="nucleotide sequence ID" value="NC_014394.1"/>
</dbReference>
<evidence type="ECO:0000259" key="9">
    <source>
        <dbReference type="Pfam" id="PF21082"/>
    </source>
</evidence>
<feature type="domain" description="Mechanosensitive ion channel MscS" evidence="8">
    <location>
        <begin position="250"/>
        <end position="315"/>
    </location>
</feature>
<feature type="transmembrane region" description="Helical" evidence="7">
    <location>
        <begin position="239"/>
        <end position="262"/>
    </location>
</feature>
<sequence>MTVTPNLLIELIAHSESVNLVWQLGVIAAIMLLAWWFDALFLKNLLAAKTVQTVAIRGVKRIVFPLLNLFGVLIAREVFRYLDAPFVLLKLAIPLFLSLAFIRLLVYVLHKVFSNSSKLRSWERTIAMLAWLGVALHVTGLLDAVLAGMDSLSFNAGHQHISLLIILQGLISIAATVLVALWLGRFLETRIMDMQEMESSSRVLLAKVVRGALLILSVLVALSLVGIDIRVLSVFGGALGVGLGFGLQRIASNYICGFIILLDKSIRLGDVITLDNRTGTVARLTGRYMVLSGQDGAEFLIPNEMAITQALGNHSYTDRKIRIKISLQVAYNTPLERAMDIMVEAARQQEHVMSDPAPTVNLIDFADNGILLELLVWLDAPEVSQAMLRSKINMEIWREFQKSGIEIPFPQREVRIKP</sequence>
<dbReference type="InterPro" id="IPR006685">
    <property type="entry name" value="MscS_channel_2nd"/>
</dbReference>
<dbReference type="Pfam" id="PF21082">
    <property type="entry name" value="MS_channel_3rd"/>
    <property type="match status" value="1"/>
</dbReference>
<evidence type="ECO:0000256" key="5">
    <source>
        <dbReference type="ARBA" id="ARBA00022989"/>
    </source>
</evidence>
<evidence type="ECO:0000256" key="2">
    <source>
        <dbReference type="ARBA" id="ARBA00008017"/>
    </source>
</evidence>
<keyword evidence="3" id="KW-1003">Cell membrane</keyword>
<protein>
    <submittedName>
        <fullName evidence="10">MscS Mechanosensitive ion channel</fullName>
    </submittedName>
</protein>
<dbReference type="InterPro" id="IPR023408">
    <property type="entry name" value="MscS_beta-dom_sf"/>
</dbReference>
<dbReference type="PANTHER" id="PTHR30347">
    <property type="entry name" value="POTASSIUM CHANNEL RELATED"/>
    <property type="match status" value="1"/>
</dbReference>
<dbReference type="AlphaFoldDB" id="D9SC23"/>
<dbReference type="InterPro" id="IPR010920">
    <property type="entry name" value="LSM_dom_sf"/>
</dbReference>
<dbReference type="KEGG" id="gca:Galf_0444"/>
<dbReference type="InterPro" id="IPR049278">
    <property type="entry name" value="MS_channel_C"/>
</dbReference>
<reference evidence="10 11" key="1">
    <citation type="submission" date="2010-08" db="EMBL/GenBank/DDBJ databases">
        <title>Complete sequence of Gallionella capsiferriformans ES-2.</title>
        <authorList>
            <consortium name="US DOE Joint Genome Institute"/>
            <person name="Lucas S."/>
            <person name="Copeland A."/>
            <person name="Lapidus A."/>
            <person name="Cheng J.-F."/>
            <person name="Bruce D."/>
            <person name="Goodwin L."/>
            <person name="Pitluck S."/>
            <person name="Chertkov O."/>
            <person name="Davenport K.W."/>
            <person name="Detter J.C."/>
            <person name="Han C."/>
            <person name="Tapia R."/>
            <person name="Land M."/>
            <person name="Hauser L."/>
            <person name="Chang Y.-J."/>
            <person name="Jeffries C."/>
            <person name="Kyrpides N."/>
            <person name="Ivanova N."/>
            <person name="Mikhailova N."/>
            <person name="Shelobolina E.S."/>
            <person name="Picardal F."/>
            <person name="Roden E."/>
            <person name="Emerson D."/>
            <person name="Woyke T."/>
        </authorList>
    </citation>
    <scope>NUCLEOTIDE SEQUENCE [LARGE SCALE GENOMIC DNA]</scope>
    <source>
        <strain evidence="10 11">ES-2</strain>
    </source>
</reference>
<feature type="transmembrane region" description="Helical" evidence="7">
    <location>
        <begin position="161"/>
        <end position="183"/>
    </location>
</feature>
<dbReference type="Gene3D" id="1.10.287.1260">
    <property type="match status" value="1"/>
</dbReference>
<evidence type="ECO:0000313" key="11">
    <source>
        <dbReference type="Proteomes" id="UP000001235"/>
    </source>
</evidence>
<dbReference type="GO" id="GO:0008381">
    <property type="term" value="F:mechanosensitive monoatomic ion channel activity"/>
    <property type="evidence" value="ECO:0007669"/>
    <property type="project" value="UniProtKB-ARBA"/>
</dbReference>
<dbReference type="STRING" id="395494.Galf_0444"/>
<proteinExistence type="inferred from homology"/>
<keyword evidence="5 7" id="KW-1133">Transmembrane helix</keyword>
<dbReference type="SUPFAM" id="SSF82689">
    <property type="entry name" value="Mechanosensitive channel protein MscS (YggB), C-terminal domain"/>
    <property type="match status" value="1"/>
</dbReference>
<evidence type="ECO:0000256" key="7">
    <source>
        <dbReference type="SAM" id="Phobius"/>
    </source>
</evidence>
<dbReference type="Gene3D" id="2.30.30.60">
    <property type="match status" value="1"/>
</dbReference>
<gene>
    <name evidence="10" type="ordered locus">Galf_0444</name>
</gene>
<dbReference type="Gene3D" id="3.30.70.100">
    <property type="match status" value="1"/>
</dbReference>
<feature type="transmembrane region" description="Helical" evidence="7">
    <location>
        <begin position="204"/>
        <end position="227"/>
    </location>
</feature>
<dbReference type="OrthoDB" id="9809206at2"/>
<dbReference type="PANTHER" id="PTHR30347:SF1">
    <property type="entry name" value="MECHANOSENSITIVE CHANNEL MSCK"/>
    <property type="match status" value="1"/>
</dbReference>
<evidence type="ECO:0000313" key="10">
    <source>
        <dbReference type="EMBL" id="ADL54488.1"/>
    </source>
</evidence>
<evidence type="ECO:0000256" key="3">
    <source>
        <dbReference type="ARBA" id="ARBA00022475"/>
    </source>
</evidence>
<feature type="transmembrane region" description="Helical" evidence="7">
    <location>
        <begin position="20"/>
        <end position="41"/>
    </location>
</feature>
<evidence type="ECO:0000256" key="1">
    <source>
        <dbReference type="ARBA" id="ARBA00004651"/>
    </source>
</evidence>
<dbReference type="SUPFAM" id="SSF82861">
    <property type="entry name" value="Mechanosensitive channel protein MscS (YggB), transmembrane region"/>
    <property type="match status" value="1"/>
</dbReference>
<feature type="transmembrane region" description="Helical" evidence="7">
    <location>
        <begin position="91"/>
        <end position="109"/>
    </location>
</feature>
<dbReference type="eggNOG" id="COG3264">
    <property type="taxonomic scope" value="Bacteria"/>
</dbReference>
<dbReference type="EMBL" id="CP002159">
    <property type="protein sequence ID" value="ADL54488.1"/>
    <property type="molecule type" value="Genomic_DNA"/>
</dbReference>
<keyword evidence="6 7" id="KW-0472">Membrane</keyword>
<dbReference type="InterPro" id="IPR011066">
    <property type="entry name" value="MscS_channel_C_sf"/>
</dbReference>
<dbReference type="InterPro" id="IPR052702">
    <property type="entry name" value="MscS-like_channel"/>
</dbReference>